<dbReference type="PANTHER" id="PTHR43563">
    <property type="entry name" value="AMINE OXIDASE"/>
    <property type="match status" value="1"/>
</dbReference>
<dbReference type="InterPro" id="IPR050703">
    <property type="entry name" value="Flavin_MAO"/>
</dbReference>
<gene>
    <name evidence="6" type="ORF">SIN8267_01295</name>
</gene>
<dbReference type="PRINTS" id="PR00757">
    <property type="entry name" value="AMINEOXDASEF"/>
</dbReference>
<dbReference type="Pfam" id="PF01593">
    <property type="entry name" value="Amino_oxidase"/>
    <property type="match status" value="1"/>
</dbReference>
<comment type="cofactor">
    <cofactor evidence="1">
        <name>FAD</name>
        <dbReference type="ChEBI" id="CHEBI:57692"/>
    </cofactor>
</comment>
<evidence type="ECO:0000256" key="4">
    <source>
        <dbReference type="SAM" id="SignalP"/>
    </source>
</evidence>
<feature type="domain" description="Amine oxidase" evidence="5">
    <location>
        <begin position="39"/>
        <end position="468"/>
    </location>
</feature>
<dbReference type="PANTHER" id="PTHR43563:SF1">
    <property type="entry name" value="AMINE OXIDASE [FLAVIN-CONTAINING] B"/>
    <property type="match status" value="1"/>
</dbReference>
<dbReference type="InterPro" id="IPR036188">
    <property type="entry name" value="FAD/NAD-bd_sf"/>
</dbReference>
<dbReference type="SUPFAM" id="SSF51905">
    <property type="entry name" value="FAD/NAD(P)-binding domain"/>
    <property type="match status" value="1"/>
</dbReference>
<comment type="caution">
    <text evidence="6">The sequence shown here is derived from an EMBL/GenBank/DDBJ whole genome shotgun (WGS) entry which is preliminary data.</text>
</comment>
<keyword evidence="3 6" id="KW-0560">Oxidoreductase</keyword>
<dbReference type="SUPFAM" id="SSF54373">
    <property type="entry name" value="FAD-linked reductases, C-terminal domain"/>
    <property type="match status" value="1"/>
</dbReference>
<evidence type="ECO:0000259" key="5">
    <source>
        <dbReference type="Pfam" id="PF01593"/>
    </source>
</evidence>
<reference evidence="6" key="1">
    <citation type="submission" date="2021-12" db="EMBL/GenBank/DDBJ databases">
        <authorList>
            <person name="Rodrigo-Torres L."/>
            <person name="Arahal R. D."/>
            <person name="Lucena T."/>
        </authorList>
    </citation>
    <scope>NUCLEOTIDE SEQUENCE</scope>
    <source>
        <strain evidence="6">CECT 8267</strain>
    </source>
</reference>
<proteinExistence type="inferred from homology"/>
<name>A0ABN8EHV0_9GAMM</name>
<dbReference type="RefSeq" id="WP_237443850.1">
    <property type="nucleotide sequence ID" value="NZ_CAKLPX010000001.1"/>
</dbReference>
<evidence type="ECO:0000256" key="1">
    <source>
        <dbReference type="ARBA" id="ARBA00001974"/>
    </source>
</evidence>
<dbReference type="EMBL" id="CAKLPX010000001">
    <property type="protein sequence ID" value="CAH0991193.1"/>
    <property type="molecule type" value="Genomic_DNA"/>
</dbReference>
<dbReference type="InterPro" id="IPR002937">
    <property type="entry name" value="Amino_oxidase"/>
</dbReference>
<dbReference type="GO" id="GO:0016491">
    <property type="term" value="F:oxidoreductase activity"/>
    <property type="evidence" value="ECO:0007669"/>
    <property type="project" value="UniProtKB-KW"/>
</dbReference>
<comment type="similarity">
    <text evidence="2">Belongs to the flavin monoamine oxidase family.</text>
</comment>
<evidence type="ECO:0000313" key="7">
    <source>
        <dbReference type="Proteomes" id="UP000838100"/>
    </source>
</evidence>
<dbReference type="InterPro" id="IPR001613">
    <property type="entry name" value="Flavin_amine_oxidase"/>
</dbReference>
<evidence type="ECO:0000313" key="6">
    <source>
        <dbReference type="EMBL" id="CAH0991193.1"/>
    </source>
</evidence>
<evidence type="ECO:0000256" key="3">
    <source>
        <dbReference type="ARBA" id="ARBA00023002"/>
    </source>
</evidence>
<dbReference type="Proteomes" id="UP000838100">
    <property type="component" value="Unassembled WGS sequence"/>
</dbReference>
<keyword evidence="7" id="KW-1185">Reference proteome</keyword>
<dbReference type="EC" id="1.4.5.-" evidence="6"/>
<feature type="signal peptide" evidence="4">
    <location>
        <begin position="1"/>
        <end position="27"/>
    </location>
</feature>
<evidence type="ECO:0000256" key="2">
    <source>
        <dbReference type="ARBA" id="ARBA00005995"/>
    </source>
</evidence>
<protein>
    <submittedName>
        <fullName evidence="6">L-amino acid dehydrogenase</fullName>
        <ecNumber evidence="6">1.4.5.-</ecNumber>
    </submittedName>
</protein>
<sequence>MISRFVKKAMLGLTLSTSVVVCGIATAQQQEVVVVGAGMAGLTAAYELEQRGYSVTVLEARDRIGGRIGSLDMGGQHGETGGELIDHPRVHTEVNNYADEFDVEMASTGYWGKIEEGAYYIEGQLIPYGSLKRELGLQVRQDYNRFNNELDALGDLIHESGDPRLSENAAELDNTTVQEWIDGLNLHPIAKELGEHYIRAEFDDAENVSLLYMARQYAFYQSVGDNESEILRFLDGGRAFAEAFEDRLAQPVLLNHAVTAIKQNGNGVVVTAAGKKFSADYAVVTVPSTVLNRIAFTPALSDWKQEAADNLNYGSHTKVLMQYSKRFWLDYGLGGDTLSDTQIGWTWESTESQEGEGGILIAYSSGSYTDQQIDWSEQDIINNRLEQIEEMYPNSSQYFVDAKLYAYHREEWTMGGFAAYSPGQVMKYWGAFIEPDGRVYFAGEHTDDDHVGFIEGAVRSGQRAVKQIAGE</sequence>
<keyword evidence="4" id="KW-0732">Signal</keyword>
<dbReference type="Gene3D" id="3.50.50.60">
    <property type="entry name" value="FAD/NAD(P)-binding domain"/>
    <property type="match status" value="1"/>
</dbReference>
<organism evidence="6 7">
    <name type="scientific">Sinobacterium norvegicum</name>
    <dbReference type="NCBI Taxonomy" id="1641715"/>
    <lineage>
        <taxon>Bacteria</taxon>
        <taxon>Pseudomonadati</taxon>
        <taxon>Pseudomonadota</taxon>
        <taxon>Gammaproteobacteria</taxon>
        <taxon>Cellvibrionales</taxon>
        <taxon>Spongiibacteraceae</taxon>
        <taxon>Sinobacterium</taxon>
    </lineage>
</organism>
<feature type="chain" id="PRO_5045942188" evidence="4">
    <location>
        <begin position="28"/>
        <end position="471"/>
    </location>
</feature>
<accession>A0ABN8EHV0</accession>